<reference evidence="1 2" key="1">
    <citation type="submission" date="2016-10" db="EMBL/GenBank/DDBJ databases">
        <authorList>
            <person name="de Groot N.N."/>
        </authorList>
    </citation>
    <scope>NUCLEOTIDE SEQUENCE [LARGE SCALE GENOMIC DNA]</scope>
    <source>
        <strain evidence="1 2">DSM 3756</strain>
    </source>
</reference>
<evidence type="ECO:0008006" key="3">
    <source>
        <dbReference type="Google" id="ProtNLM"/>
    </source>
</evidence>
<name>A0A1H2T5Z8_HALVA</name>
<organism evidence="1 2">
    <name type="scientific">Haloarcula vallismortis</name>
    <name type="common">Halobacterium vallismortis</name>
    <dbReference type="NCBI Taxonomy" id="28442"/>
    <lineage>
        <taxon>Archaea</taxon>
        <taxon>Methanobacteriati</taxon>
        <taxon>Methanobacteriota</taxon>
        <taxon>Stenosarchaea group</taxon>
        <taxon>Halobacteria</taxon>
        <taxon>Halobacteriales</taxon>
        <taxon>Haloarculaceae</taxon>
        <taxon>Haloarcula</taxon>
    </lineage>
</organism>
<dbReference type="AlphaFoldDB" id="A0A1H2T5Z8"/>
<dbReference type="Proteomes" id="UP000182573">
    <property type="component" value="Unassembled WGS sequence"/>
</dbReference>
<dbReference type="RefSeq" id="WP_004514940.1">
    <property type="nucleotide sequence ID" value="NZ_FNOF01000003.1"/>
</dbReference>
<proteinExistence type="predicted"/>
<gene>
    <name evidence="1" type="ORF">SAMN05443574_10371</name>
</gene>
<sequence length="97" mass="10936">MRAKPEYRDRDDTEVAVLDALADRRDEGMTVFELRSRTEENIDRIEDALAALKADGLIEVEDNGERTVILPGEGVVGESLPDEDESILDQIRKRLPL</sequence>
<dbReference type="STRING" id="28442.SAMN05443574_10371"/>
<evidence type="ECO:0000313" key="2">
    <source>
        <dbReference type="Proteomes" id="UP000182573"/>
    </source>
</evidence>
<protein>
    <recommendedName>
        <fullName evidence="3">MarR family protein</fullName>
    </recommendedName>
</protein>
<evidence type="ECO:0000313" key="1">
    <source>
        <dbReference type="EMBL" id="SDW39301.1"/>
    </source>
</evidence>
<dbReference type="Pfam" id="PF20024">
    <property type="entry name" value="DUF6432"/>
    <property type="match status" value="1"/>
</dbReference>
<accession>A0A1H2T5Z8</accession>
<dbReference type="EMBL" id="FNOF01000003">
    <property type="protein sequence ID" value="SDW39301.1"/>
    <property type="molecule type" value="Genomic_DNA"/>
</dbReference>
<dbReference type="InterPro" id="IPR045490">
    <property type="entry name" value="DUF6432"/>
</dbReference>